<dbReference type="AlphaFoldDB" id="A0A0V0HGS3"/>
<protein>
    <submittedName>
        <fullName evidence="1">Putative ovule protein</fullName>
    </submittedName>
</protein>
<name>A0A0V0HGS3_SOLCH</name>
<dbReference type="EMBL" id="GEDG01019795">
    <property type="protein sequence ID" value="JAP19644.1"/>
    <property type="molecule type" value="Transcribed_RNA"/>
</dbReference>
<organism evidence="1">
    <name type="scientific">Solanum chacoense</name>
    <name type="common">Chaco potato</name>
    <dbReference type="NCBI Taxonomy" id="4108"/>
    <lineage>
        <taxon>Eukaryota</taxon>
        <taxon>Viridiplantae</taxon>
        <taxon>Streptophyta</taxon>
        <taxon>Embryophyta</taxon>
        <taxon>Tracheophyta</taxon>
        <taxon>Spermatophyta</taxon>
        <taxon>Magnoliopsida</taxon>
        <taxon>eudicotyledons</taxon>
        <taxon>Gunneridae</taxon>
        <taxon>Pentapetalae</taxon>
        <taxon>asterids</taxon>
        <taxon>lamiids</taxon>
        <taxon>Solanales</taxon>
        <taxon>Solanaceae</taxon>
        <taxon>Solanoideae</taxon>
        <taxon>Solaneae</taxon>
        <taxon>Solanum</taxon>
    </lineage>
</organism>
<evidence type="ECO:0000313" key="1">
    <source>
        <dbReference type="EMBL" id="JAP19644.1"/>
    </source>
</evidence>
<reference evidence="1" key="1">
    <citation type="submission" date="2015-12" db="EMBL/GenBank/DDBJ databases">
        <title>Gene expression during late stages of embryo sac development: a critical building block for successful pollen-pistil interactions.</title>
        <authorList>
            <person name="Liu Y."/>
            <person name="Joly V."/>
            <person name="Sabar M."/>
            <person name="Matton D.P."/>
        </authorList>
    </citation>
    <scope>NUCLEOTIDE SEQUENCE</scope>
</reference>
<feature type="non-terminal residue" evidence="1">
    <location>
        <position position="1"/>
    </location>
</feature>
<accession>A0A0V0HGS3</accession>
<proteinExistence type="predicted"/>
<sequence>ISINIQLTCVYLLQHLTVNLKLVYVPKKLNHLKSLVHLKVRIESNTKEFMIYMKMYFRTNEIMCLS</sequence>